<name>A0ABV6V165_9ACTN</name>
<dbReference type="InterPro" id="IPR050490">
    <property type="entry name" value="Bact_solute-bd_prot1"/>
</dbReference>
<feature type="chain" id="PRO_5046162503" evidence="3">
    <location>
        <begin position="29"/>
        <end position="461"/>
    </location>
</feature>
<evidence type="ECO:0000256" key="1">
    <source>
        <dbReference type="ARBA" id="ARBA00008520"/>
    </source>
</evidence>
<dbReference type="Proteomes" id="UP001592528">
    <property type="component" value="Unassembled WGS sequence"/>
</dbReference>
<keyword evidence="3" id="KW-0732">Signal</keyword>
<keyword evidence="2" id="KW-0813">Transport</keyword>
<keyword evidence="5" id="KW-1185">Reference proteome</keyword>
<comment type="similarity">
    <text evidence="1">Belongs to the bacterial solute-binding protein 1 family.</text>
</comment>
<sequence length="461" mass="48651">MHTQVGRGGGWRRQLIAVGAVTSLALLAACSNGTSSSGGSKSSGSAAALTGDCAQYQAYAGHAGTKVTMFASILSPESDSLQTSWKQFSTCTGITISYEGSNDFESQLPVRVNGGNAPDLAVIPQPGLLAQMVKTGKVVKPPAQTVTNEDKWAPIWKTYGSVNGTFYAAPMSANMKSLVWYSPKAFSAAGYKVPTTWADLMKLSDTIAKAGKNKPWCGGLASGTATGWPATDWLEEIVLGKYGGDVYDQWVNHTVKFSDPKIIAAMNVLQGWMHNPAWVNGGFGGVSTIASTTFQDAGSPILTGKCSMLQQASFYEAQWPKGTKVGPSGDIWAFKLPAADPSVSDPVEGGGEFVAAFSDRPEVQAVQNYLSTAAWATSRIKVAPGWVSANQGVDPAVYTDPVDQLSAKYLTDPAATFRFDASDLMPAAIGSGKEWSEFTAWFSNNQSVAKTASNIDGAWPQ</sequence>
<evidence type="ECO:0000313" key="5">
    <source>
        <dbReference type="Proteomes" id="UP001592528"/>
    </source>
</evidence>
<evidence type="ECO:0000256" key="2">
    <source>
        <dbReference type="ARBA" id="ARBA00022448"/>
    </source>
</evidence>
<dbReference type="EMBL" id="JBHEZZ010000047">
    <property type="protein sequence ID" value="MFC1407464.1"/>
    <property type="molecule type" value="Genomic_DNA"/>
</dbReference>
<dbReference type="PANTHER" id="PTHR43649">
    <property type="entry name" value="ARABINOSE-BINDING PROTEIN-RELATED"/>
    <property type="match status" value="1"/>
</dbReference>
<dbReference type="SUPFAM" id="SSF53850">
    <property type="entry name" value="Periplasmic binding protein-like II"/>
    <property type="match status" value="1"/>
</dbReference>
<evidence type="ECO:0000256" key="3">
    <source>
        <dbReference type="SAM" id="SignalP"/>
    </source>
</evidence>
<dbReference type="Gene3D" id="3.40.190.10">
    <property type="entry name" value="Periplasmic binding protein-like II"/>
    <property type="match status" value="2"/>
</dbReference>
<comment type="caution">
    <text evidence="4">The sequence shown here is derived from an EMBL/GenBank/DDBJ whole genome shotgun (WGS) entry which is preliminary data.</text>
</comment>
<dbReference type="RefSeq" id="WP_051726114.1">
    <property type="nucleotide sequence ID" value="NZ_JBHEZZ010000047.1"/>
</dbReference>
<accession>A0ABV6V165</accession>
<dbReference type="PROSITE" id="PS51257">
    <property type="entry name" value="PROKAR_LIPOPROTEIN"/>
    <property type="match status" value="1"/>
</dbReference>
<reference evidence="4 5" key="1">
    <citation type="submission" date="2024-09" db="EMBL/GenBank/DDBJ databases">
        <authorList>
            <person name="Lee S.D."/>
        </authorList>
    </citation>
    <scope>NUCLEOTIDE SEQUENCE [LARGE SCALE GENOMIC DNA]</scope>
    <source>
        <strain evidence="4 5">N1-5</strain>
    </source>
</reference>
<gene>
    <name evidence="4" type="ORF">ACEZDJ_39920</name>
</gene>
<proteinExistence type="inferred from homology"/>
<organism evidence="4 5">
    <name type="scientific">Streptacidiphilus cavernicola</name>
    <dbReference type="NCBI Taxonomy" id="3342716"/>
    <lineage>
        <taxon>Bacteria</taxon>
        <taxon>Bacillati</taxon>
        <taxon>Actinomycetota</taxon>
        <taxon>Actinomycetes</taxon>
        <taxon>Kitasatosporales</taxon>
        <taxon>Streptomycetaceae</taxon>
        <taxon>Streptacidiphilus</taxon>
    </lineage>
</organism>
<feature type="signal peptide" evidence="3">
    <location>
        <begin position="1"/>
        <end position="28"/>
    </location>
</feature>
<evidence type="ECO:0000313" key="4">
    <source>
        <dbReference type="EMBL" id="MFC1407464.1"/>
    </source>
</evidence>
<dbReference type="PANTHER" id="PTHR43649:SF29">
    <property type="entry name" value="OSMOPROTECTIVE COMPOUNDS-BINDING PROTEIN GGTB"/>
    <property type="match status" value="1"/>
</dbReference>
<protein>
    <submittedName>
        <fullName evidence="4">ABC transporter substrate-binding protein</fullName>
    </submittedName>
</protein>